<feature type="transmembrane region" description="Helical" evidence="9">
    <location>
        <begin position="229"/>
        <end position="251"/>
    </location>
</feature>
<dbReference type="InterPro" id="IPR020846">
    <property type="entry name" value="MFS_dom"/>
</dbReference>
<dbReference type="InterPro" id="IPR011701">
    <property type="entry name" value="MFS"/>
</dbReference>
<dbReference type="GO" id="GO:0022857">
    <property type="term" value="F:transmembrane transporter activity"/>
    <property type="evidence" value="ECO:0007669"/>
    <property type="project" value="InterPro"/>
</dbReference>
<evidence type="ECO:0000256" key="2">
    <source>
        <dbReference type="ARBA" id="ARBA00022448"/>
    </source>
</evidence>
<feature type="domain" description="Major facilitator superfamily (MFS) profile" evidence="10">
    <location>
        <begin position="43"/>
        <end position="494"/>
    </location>
</feature>
<dbReference type="SUPFAM" id="SSF103473">
    <property type="entry name" value="MFS general substrate transporter"/>
    <property type="match status" value="1"/>
</dbReference>
<evidence type="ECO:0000259" key="10">
    <source>
        <dbReference type="PROSITE" id="PS50850"/>
    </source>
</evidence>
<keyword evidence="4 9" id="KW-0812">Transmembrane</keyword>
<dbReference type="Gene3D" id="1.20.1250.20">
    <property type="entry name" value="MFS general substrate transporter like domains"/>
    <property type="match status" value="1"/>
</dbReference>
<dbReference type="GO" id="GO:0005886">
    <property type="term" value="C:plasma membrane"/>
    <property type="evidence" value="ECO:0007669"/>
    <property type="project" value="UniProtKB-SubCell"/>
</dbReference>
<comment type="subcellular location">
    <subcellularLocation>
        <location evidence="1">Cell membrane</location>
        <topology evidence="1">Multi-pass membrane protein</topology>
    </subcellularLocation>
</comment>
<evidence type="ECO:0000256" key="8">
    <source>
        <dbReference type="SAM" id="MobiDB-lite"/>
    </source>
</evidence>
<proteinExistence type="predicted"/>
<feature type="transmembrane region" description="Helical" evidence="9">
    <location>
        <begin position="367"/>
        <end position="385"/>
    </location>
</feature>
<feature type="region of interest" description="Disordered" evidence="8">
    <location>
        <begin position="1"/>
        <end position="21"/>
    </location>
</feature>
<keyword evidence="12" id="KW-1185">Reference proteome</keyword>
<keyword evidence="2" id="KW-0813">Transport</keyword>
<dbReference type="Gene3D" id="1.20.1720.10">
    <property type="entry name" value="Multidrug resistance protein D"/>
    <property type="match status" value="1"/>
</dbReference>
<evidence type="ECO:0000256" key="9">
    <source>
        <dbReference type="SAM" id="Phobius"/>
    </source>
</evidence>
<evidence type="ECO:0000256" key="5">
    <source>
        <dbReference type="ARBA" id="ARBA00022989"/>
    </source>
</evidence>
<feature type="compositionally biased region" description="Basic residues" evidence="8">
    <location>
        <begin position="1"/>
        <end position="10"/>
    </location>
</feature>
<dbReference type="AlphaFoldDB" id="A0A3A9YNJ6"/>
<evidence type="ECO:0000313" key="12">
    <source>
        <dbReference type="Proteomes" id="UP000272474"/>
    </source>
</evidence>
<reference evidence="11 12" key="1">
    <citation type="journal article" date="2014" name="Int. J. Syst. Evol. Microbiol.">
        <title>Streptomyces hoynatensis sp. nov., isolated from deep marine sediment.</title>
        <authorList>
            <person name="Veyisoglu A."/>
            <person name="Sahin N."/>
        </authorList>
    </citation>
    <scope>NUCLEOTIDE SEQUENCE [LARGE SCALE GENOMIC DNA]</scope>
    <source>
        <strain evidence="11 12">KCTC 29097</strain>
    </source>
</reference>
<protein>
    <submittedName>
        <fullName evidence="11">MFS transporter</fullName>
    </submittedName>
</protein>
<keyword evidence="6 9" id="KW-0472">Membrane</keyword>
<feature type="transmembrane region" description="Helical" evidence="9">
    <location>
        <begin position="468"/>
        <end position="486"/>
    </location>
</feature>
<feature type="transmembrane region" description="Helical" evidence="9">
    <location>
        <begin position="196"/>
        <end position="217"/>
    </location>
</feature>
<accession>A0A3A9YNJ6</accession>
<keyword evidence="3" id="KW-1003">Cell membrane</keyword>
<sequence length="523" mass="50647">MRRLAARRLPPRAAAVPPRPCPRRGPCNGAVMSPSRRAAARMPLVVLSAAAGLDAGSVAVLNGALPSLGAEFGVSPGTLSWAVTGYALAFAGLLLGGGALADRFPRRRVLTAGLTALACGALLALAAPAFWVVALGRVAQGAGAAVTIPAATALIADVHPPGRERSRALGVFASAQGAAYGAGLVLGGTLTSLAGWRLVFAAQAGCALLTAAGARAVLPAGRADRSRPLDPAGAAALISAIVLLVLGADLLARPGGAAPGAVALGLAAAGSVLAWRRSRAGSAARGRLPLLDPGLLRIRGVRAGALAAIAFYFCVTGAFFLLPLHLQRVGGMSPAASGFAVLPVSVAVAVTAWAAGRRLARGGPGPLLATGLPLTAGGVALWCLAGPQSPYVWPVLAGLLVTGAGQGLAFTALTAMGLRGVPVPAQGAASAVTVTALQIGSGVGPAVLATAAQAAGGGSGGAPGLSGYRLAYAIAAGVALLGLFAVRAGRDRAAAPAAVGGGEGGGRARTAPARPPGAGAVGH</sequence>
<feature type="transmembrane region" description="Helical" evidence="9">
    <location>
        <begin position="428"/>
        <end position="448"/>
    </location>
</feature>
<evidence type="ECO:0000313" key="11">
    <source>
        <dbReference type="EMBL" id="RKN36994.1"/>
    </source>
</evidence>
<comment type="caution">
    <text evidence="11">The sequence shown here is derived from an EMBL/GenBank/DDBJ whole genome shotgun (WGS) entry which is preliminary data.</text>
</comment>
<keyword evidence="5 9" id="KW-1133">Transmembrane helix</keyword>
<keyword evidence="7" id="KW-0046">Antibiotic resistance</keyword>
<feature type="transmembrane region" description="Helical" evidence="9">
    <location>
        <begin position="81"/>
        <end position="101"/>
    </location>
</feature>
<feature type="transmembrane region" description="Helical" evidence="9">
    <location>
        <begin position="391"/>
        <end position="416"/>
    </location>
</feature>
<feature type="transmembrane region" description="Helical" evidence="9">
    <location>
        <begin position="168"/>
        <end position="190"/>
    </location>
</feature>
<feature type="transmembrane region" description="Helical" evidence="9">
    <location>
        <begin position="303"/>
        <end position="324"/>
    </location>
</feature>
<evidence type="ECO:0000256" key="1">
    <source>
        <dbReference type="ARBA" id="ARBA00004651"/>
    </source>
</evidence>
<feature type="transmembrane region" description="Helical" evidence="9">
    <location>
        <begin position="113"/>
        <end position="132"/>
    </location>
</feature>
<dbReference type="InterPro" id="IPR036259">
    <property type="entry name" value="MFS_trans_sf"/>
</dbReference>
<gene>
    <name evidence="11" type="ORF">D7294_29165</name>
</gene>
<feature type="transmembrane region" description="Helical" evidence="9">
    <location>
        <begin position="42"/>
        <end position="61"/>
    </location>
</feature>
<dbReference type="PROSITE" id="PS50850">
    <property type="entry name" value="MFS"/>
    <property type="match status" value="1"/>
</dbReference>
<dbReference type="EMBL" id="RBAL01000029">
    <property type="protein sequence ID" value="RKN36994.1"/>
    <property type="molecule type" value="Genomic_DNA"/>
</dbReference>
<organism evidence="11 12">
    <name type="scientific">Streptomyces hoynatensis</name>
    <dbReference type="NCBI Taxonomy" id="1141874"/>
    <lineage>
        <taxon>Bacteria</taxon>
        <taxon>Bacillati</taxon>
        <taxon>Actinomycetota</taxon>
        <taxon>Actinomycetes</taxon>
        <taxon>Kitasatosporales</taxon>
        <taxon>Streptomycetaceae</taxon>
        <taxon>Streptomyces</taxon>
    </lineage>
</organism>
<feature type="transmembrane region" description="Helical" evidence="9">
    <location>
        <begin position="336"/>
        <end position="355"/>
    </location>
</feature>
<evidence type="ECO:0000256" key="6">
    <source>
        <dbReference type="ARBA" id="ARBA00023136"/>
    </source>
</evidence>
<evidence type="ECO:0000256" key="4">
    <source>
        <dbReference type="ARBA" id="ARBA00022692"/>
    </source>
</evidence>
<feature type="compositionally biased region" description="Low complexity" evidence="8">
    <location>
        <begin position="508"/>
        <end position="523"/>
    </location>
</feature>
<evidence type="ECO:0000256" key="7">
    <source>
        <dbReference type="ARBA" id="ARBA00023251"/>
    </source>
</evidence>
<feature type="transmembrane region" description="Helical" evidence="9">
    <location>
        <begin position="257"/>
        <end position="275"/>
    </location>
</feature>
<dbReference type="Proteomes" id="UP000272474">
    <property type="component" value="Unassembled WGS sequence"/>
</dbReference>
<dbReference type="PANTHER" id="PTHR42718">
    <property type="entry name" value="MAJOR FACILITATOR SUPERFAMILY MULTIDRUG TRANSPORTER MFSC"/>
    <property type="match status" value="1"/>
</dbReference>
<evidence type="ECO:0000256" key="3">
    <source>
        <dbReference type="ARBA" id="ARBA00022475"/>
    </source>
</evidence>
<name>A0A3A9YNJ6_9ACTN</name>
<feature type="transmembrane region" description="Helical" evidence="9">
    <location>
        <begin position="138"/>
        <end position="156"/>
    </location>
</feature>
<dbReference type="Pfam" id="PF07690">
    <property type="entry name" value="MFS_1"/>
    <property type="match status" value="1"/>
</dbReference>
<dbReference type="PANTHER" id="PTHR42718:SF46">
    <property type="entry name" value="BLR6921 PROTEIN"/>
    <property type="match status" value="1"/>
</dbReference>
<feature type="region of interest" description="Disordered" evidence="8">
    <location>
        <begin position="496"/>
        <end position="523"/>
    </location>
</feature>
<dbReference type="GO" id="GO:0046677">
    <property type="term" value="P:response to antibiotic"/>
    <property type="evidence" value="ECO:0007669"/>
    <property type="project" value="UniProtKB-KW"/>
</dbReference>